<dbReference type="RefSeq" id="WP_306055636.1">
    <property type="nucleotide sequence ID" value="NZ_CP120997.1"/>
</dbReference>
<accession>A0ABY9HLS2</accession>
<keyword evidence="3" id="KW-1185">Reference proteome</keyword>
<dbReference type="EMBL" id="CP120997">
    <property type="protein sequence ID" value="WLQ35022.1"/>
    <property type="molecule type" value="Genomic_DNA"/>
</dbReference>
<sequence>MARQLLNDDSLETKDRVAGLMVLLYGQNLARVCRLTTAHITHDDQGVALQLNKTPLRLPPPLDRLVLQLVDIAHSNEHRVMSNEQNAPWLFPTQRPGKPLTSRQLANRLRTIGLPSEAGRCAALLDLCAQMPPGVVQRLLGVSSFAAERWAAGAVRAAYAAEVARRS</sequence>
<organism evidence="2 3">
    <name type="scientific">Streptomyces castrisilvae</name>
    <dbReference type="NCBI Taxonomy" id="3033811"/>
    <lineage>
        <taxon>Bacteria</taxon>
        <taxon>Bacillati</taxon>
        <taxon>Actinomycetota</taxon>
        <taxon>Actinomycetes</taxon>
        <taxon>Kitasatosporales</taxon>
        <taxon>Streptomycetaceae</taxon>
        <taxon>Streptomyces</taxon>
    </lineage>
</organism>
<reference evidence="2 3" key="1">
    <citation type="submission" date="2023-03" db="EMBL/GenBank/DDBJ databases">
        <title>Isolation and description of six Streptomyces strains from soil environments, able to metabolize different microbial glucans.</title>
        <authorList>
            <person name="Widen T."/>
            <person name="Larsbrink J."/>
        </authorList>
    </citation>
    <scope>NUCLEOTIDE SEQUENCE [LARGE SCALE GENOMIC DNA]</scope>
    <source>
        <strain evidence="2 3">Mut1</strain>
    </source>
</reference>
<dbReference type="InterPro" id="IPR011010">
    <property type="entry name" value="DNA_brk_join_enz"/>
</dbReference>
<dbReference type="InterPro" id="IPR013762">
    <property type="entry name" value="Integrase-like_cat_sf"/>
</dbReference>
<keyword evidence="1" id="KW-0233">DNA recombination</keyword>
<dbReference type="Gene3D" id="1.10.443.10">
    <property type="entry name" value="Intergrase catalytic core"/>
    <property type="match status" value="1"/>
</dbReference>
<dbReference type="SUPFAM" id="SSF56349">
    <property type="entry name" value="DNA breaking-rejoining enzymes"/>
    <property type="match status" value="1"/>
</dbReference>
<evidence type="ECO:0000256" key="1">
    <source>
        <dbReference type="ARBA" id="ARBA00023172"/>
    </source>
</evidence>
<protein>
    <recommendedName>
        <fullName evidence="4">Integrase</fullName>
    </recommendedName>
</protein>
<evidence type="ECO:0000313" key="2">
    <source>
        <dbReference type="EMBL" id="WLQ35022.1"/>
    </source>
</evidence>
<dbReference type="Proteomes" id="UP001239522">
    <property type="component" value="Chromosome"/>
</dbReference>
<name>A0ABY9HLS2_9ACTN</name>
<gene>
    <name evidence="2" type="ORF">P8A18_16970</name>
</gene>
<evidence type="ECO:0000313" key="3">
    <source>
        <dbReference type="Proteomes" id="UP001239522"/>
    </source>
</evidence>
<evidence type="ECO:0008006" key="4">
    <source>
        <dbReference type="Google" id="ProtNLM"/>
    </source>
</evidence>
<proteinExistence type="predicted"/>